<dbReference type="KEGG" id="hro:HELRODRAFT_185081"/>
<keyword evidence="4" id="KW-0378">Hydrolase</keyword>
<evidence type="ECO:0000256" key="1">
    <source>
        <dbReference type="ARBA" id="ARBA00004236"/>
    </source>
</evidence>
<evidence type="ECO:0000256" key="8">
    <source>
        <dbReference type="ARBA" id="ARBA00038397"/>
    </source>
</evidence>
<dbReference type="Proteomes" id="UP000015101">
    <property type="component" value="Unassembled WGS sequence"/>
</dbReference>
<dbReference type="PANTHER" id="PTHR12277:SF81">
    <property type="entry name" value="PROTEIN ABHD13"/>
    <property type="match status" value="1"/>
</dbReference>
<comment type="similarity">
    <text evidence="8">Belongs to the AB hydrolase superfamily. ABHD17 family.</text>
</comment>
<evidence type="ECO:0000313" key="11">
    <source>
        <dbReference type="EMBL" id="ESN96291.1"/>
    </source>
</evidence>
<evidence type="ECO:0000256" key="6">
    <source>
        <dbReference type="ARBA" id="ARBA00023139"/>
    </source>
</evidence>
<dbReference type="HOGENOM" id="CLU_029375_5_4_1"/>
<dbReference type="CTD" id="20209983"/>
<dbReference type="Gene3D" id="3.40.50.1820">
    <property type="entry name" value="alpha/beta hydrolase"/>
    <property type="match status" value="1"/>
</dbReference>
<comment type="subcellular location">
    <subcellularLocation>
        <location evidence="1">Cell membrane</location>
    </subcellularLocation>
    <subcellularLocation>
        <location evidence="9">Endomembrane system</location>
        <topology evidence="9">Lipid-anchor</topology>
        <orientation evidence="9">Cytoplasmic side</orientation>
    </subcellularLocation>
</comment>
<protein>
    <recommendedName>
        <fullName evidence="2">palmitoyl-protein hydrolase</fullName>
        <ecNumber evidence="2">3.1.2.22</ecNumber>
    </recommendedName>
</protein>
<name>T1FMD4_HELRO</name>
<evidence type="ECO:0000256" key="7">
    <source>
        <dbReference type="ARBA" id="ARBA00023288"/>
    </source>
</evidence>
<organism evidence="12 13">
    <name type="scientific">Helobdella robusta</name>
    <name type="common">Californian leech</name>
    <dbReference type="NCBI Taxonomy" id="6412"/>
    <lineage>
        <taxon>Eukaryota</taxon>
        <taxon>Metazoa</taxon>
        <taxon>Spiralia</taxon>
        <taxon>Lophotrochozoa</taxon>
        <taxon>Annelida</taxon>
        <taxon>Clitellata</taxon>
        <taxon>Hirudinea</taxon>
        <taxon>Rhynchobdellida</taxon>
        <taxon>Glossiphoniidae</taxon>
        <taxon>Helobdella</taxon>
    </lineage>
</organism>
<dbReference type="OMA" id="RFGDMIR"/>
<evidence type="ECO:0000256" key="10">
    <source>
        <dbReference type="ARBA" id="ARBA00047337"/>
    </source>
</evidence>
<keyword evidence="7" id="KW-0449">Lipoprotein</keyword>
<evidence type="ECO:0000256" key="5">
    <source>
        <dbReference type="ARBA" id="ARBA00023136"/>
    </source>
</evidence>
<keyword evidence="5" id="KW-0472">Membrane</keyword>
<dbReference type="SUPFAM" id="SSF53474">
    <property type="entry name" value="alpha/beta-Hydrolases"/>
    <property type="match status" value="1"/>
</dbReference>
<dbReference type="GO" id="GO:0010008">
    <property type="term" value="C:endosome membrane"/>
    <property type="evidence" value="ECO:0000318"/>
    <property type="project" value="GO_Central"/>
</dbReference>
<keyword evidence="3" id="KW-1003">Cell membrane</keyword>
<evidence type="ECO:0000256" key="2">
    <source>
        <dbReference type="ARBA" id="ARBA00012423"/>
    </source>
</evidence>
<comment type="catalytic activity">
    <reaction evidence="10">
        <text>S-hexadecanoyl-L-cysteinyl-[protein] + H2O = L-cysteinyl-[protein] + hexadecanoate + H(+)</text>
        <dbReference type="Rhea" id="RHEA:19233"/>
        <dbReference type="Rhea" id="RHEA-COMP:10131"/>
        <dbReference type="Rhea" id="RHEA-COMP:11032"/>
        <dbReference type="ChEBI" id="CHEBI:7896"/>
        <dbReference type="ChEBI" id="CHEBI:15377"/>
        <dbReference type="ChEBI" id="CHEBI:15378"/>
        <dbReference type="ChEBI" id="CHEBI:29950"/>
        <dbReference type="ChEBI" id="CHEBI:74151"/>
        <dbReference type="EC" id="3.1.2.22"/>
    </reaction>
</comment>
<reference evidence="11 13" key="2">
    <citation type="journal article" date="2013" name="Nature">
        <title>Insights into bilaterian evolution from three spiralian genomes.</title>
        <authorList>
            <person name="Simakov O."/>
            <person name="Marletaz F."/>
            <person name="Cho S.J."/>
            <person name="Edsinger-Gonzales E."/>
            <person name="Havlak P."/>
            <person name="Hellsten U."/>
            <person name="Kuo D.H."/>
            <person name="Larsson T."/>
            <person name="Lv J."/>
            <person name="Arendt D."/>
            <person name="Savage R."/>
            <person name="Osoegawa K."/>
            <person name="de Jong P."/>
            <person name="Grimwood J."/>
            <person name="Chapman J.A."/>
            <person name="Shapiro H."/>
            <person name="Aerts A."/>
            <person name="Otillar R.P."/>
            <person name="Terry A.Y."/>
            <person name="Boore J.L."/>
            <person name="Grigoriev I.V."/>
            <person name="Lindberg D.R."/>
            <person name="Seaver E.C."/>
            <person name="Weisblat D.A."/>
            <person name="Putnam N.H."/>
            <person name="Rokhsar D.S."/>
        </authorList>
    </citation>
    <scope>NUCLEOTIDE SEQUENCE</scope>
</reference>
<evidence type="ECO:0000256" key="3">
    <source>
        <dbReference type="ARBA" id="ARBA00022475"/>
    </source>
</evidence>
<evidence type="ECO:0000313" key="13">
    <source>
        <dbReference type="Proteomes" id="UP000015101"/>
    </source>
</evidence>
<keyword evidence="6" id="KW-0564">Palmitate</keyword>
<gene>
    <name evidence="12" type="primary">20209983</name>
    <name evidence="11" type="ORF">HELRODRAFT_185081</name>
</gene>
<dbReference type="EMBL" id="AMQM01001375">
    <property type="status" value="NOT_ANNOTATED_CDS"/>
    <property type="molecule type" value="Genomic_DNA"/>
</dbReference>
<dbReference type="GO" id="GO:0005886">
    <property type="term" value="C:plasma membrane"/>
    <property type="evidence" value="ECO:0000318"/>
    <property type="project" value="GO_Central"/>
</dbReference>
<dbReference type="OrthoDB" id="446723at2759"/>
<evidence type="ECO:0000256" key="4">
    <source>
        <dbReference type="ARBA" id="ARBA00022801"/>
    </source>
</evidence>
<dbReference type="GeneID" id="20209983"/>
<dbReference type="AlphaFoldDB" id="T1FMD4"/>
<dbReference type="FunFam" id="3.40.50.1820:FF:000008">
    <property type="entry name" value="Alpha/beta hydrolase domain-containing protein 17B"/>
    <property type="match status" value="1"/>
</dbReference>
<sequence>MMSGGNVTWQSVKRLCGIFCCPPCPSRIAAKLAFLPPEPSYAIVDESVGGGRKKLILKEEAEWQYSDRELECIEALTLRTSRQQTIAAIFIHCVPDAKYTILFSHGNAVDIGQMTSFLVSLGSRLHCNVMAYDYTGYGCSSGAPSERHLYSDIEAAWLCLNKRYGLCPQNIILYGQSIGTVPTIDLASKYEVGGVILHSPLTSGLRMAFPDTKRTWCFDAFPSIDKVPRITSLVLVIHGTEDEVVDFSHGQLIQQRCPRTVDPLWVDGAGHNDIEIFPQYIERLERFINIDLVVS</sequence>
<dbReference type="eggNOG" id="KOG1552">
    <property type="taxonomic scope" value="Eukaryota"/>
</dbReference>
<dbReference type="GO" id="GO:0008474">
    <property type="term" value="F:palmitoyl-(protein) hydrolase activity"/>
    <property type="evidence" value="ECO:0000318"/>
    <property type="project" value="GO_Central"/>
</dbReference>
<dbReference type="EMBL" id="KB097495">
    <property type="protein sequence ID" value="ESN96291.1"/>
    <property type="molecule type" value="Genomic_DNA"/>
</dbReference>
<keyword evidence="13" id="KW-1185">Reference proteome</keyword>
<reference evidence="13" key="1">
    <citation type="submission" date="2012-12" db="EMBL/GenBank/DDBJ databases">
        <authorList>
            <person name="Hellsten U."/>
            <person name="Grimwood J."/>
            <person name="Chapman J.A."/>
            <person name="Shapiro H."/>
            <person name="Aerts A."/>
            <person name="Otillar R.P."/>
            <person name="Terry A.Y."/>
            <person name="Boore J.L."/>
            <person name="Simakov O."/>
            <person name="Marletaz F."/>
            <person name="Cho S.-J."/>
            <person name="Edsinger-Gonzales E."/>
            <person name="Havlak P."/>
            <person name="Kuo D.-H."/>
            <person name="Larsson T."/>
            <person name="Lv J."/>
            <person name="Arendt D."/>
            <person name="Savage R."/>
            <person name="Osoegawa K."/>
            <person name="de Jong P."/>
            <person name="Lindberg D.R."/>
            <person name="Seaver E.C."/>
            <person name="Weisblat D.A."/>
            <person name="Putnam N.H."/>
            <person name="Grigoriev I.V."/>
            <person name="Rokhsar D.S."/>
        </authorList>
    </citation>
    <scope>NUCLEOTIDE SEQUENCE</scope>
</reference>
<dbReference type="RefSeq" id="XP_009025483.1">
    <property type="nucleotide sequence ID" value="XM_009027235.1"/>
</dbReference>
<evidence type="ECO:0000256" key="9">
    <source>
        <dbReference type="ARBA" id="ARBA00046278"/>
    </source>
</evidence>
<proteinExistence type="inferred from homology"/>
<evidence type="ECO:0000313" key="12">
    <source>
        <dbReference type="EnsemblMetazoa" id="HelroP185081"/>
    </source>
</evidence>
<dbReference type="InParanoid" id="T1FMD4"/>
<dbReference type="STRING" id="6412.T1FMD4"/>
<dbReference type="InterPro" id="IPR029058">
    <property type="entry name" value="AB_hydrolase_fold"/>
</dbReference>
<reference evidence="12" key="3">
    <citation type="submission" date="2015-06" db="UniProtKB">
        <authorList>
            <consortium name="EnsemblMetazoa"/>
        </authorList>
    </citation>
    <scope>IDENTIFICATION</scope>
</reference>
<dbReference type="EnsemblMetazoa" id="HelroT185081">
    <property type="protein sequence ID" value="HelroP185081"/>
    <property type="gene ID" value="HelroG185081"/>
</dbReference>
<dbReference type="PANTHER" id="PTHR12277">
    <property type="entry name" value="ALPHA/BETA HYDROLASE DOMAIN-CONTAINING PROTEIN"/>
    <property type="match status" value="1"/>
</dbReference>
<accession>T1FMD4</accession>
<dbReference type="EC" id="3.1.2.22" evidence="2"/>